<dbReference type="GO" id="GO:0005544">
    <property type="term" value="F:calcium-dependent phospholipid binding"/>
    <property type="evidence" value="ECO:0007669"/>
    <property type="project" value="InterPro"/>
</dbReference>
<organism evidence="1 2">
    <name type="scientific">Penicillium desertorum</name>
    <dbReference type="NCBI Taxonomy" id="1303715"/>
    <lineage>
        <taxon>Eukaryota</taxon>
        <taxon>Fungi</taxon>
        <taxon>Dikarya</taxon>
        <taxon>Ascomycota</taxon>
        <taxon>Pezizomycotina</taxon>
        <taxon>Eurotiomycetes</taxon>
        <taxon>Eurotiomycetidae</taxon>
        <taxon>Eurotiales</taxon>
        <taxon>Aspergillaceae</taxon>
        <taxon>Penicillium</taxon>
    </lineage>
</organism>
<dbReference type="GO" id="GO:0005509">
    <property type="term" value="F:calcium ion binding"/>
    <property type="evidence" value="ECO:0007669"/>
    <property type="project" value="InterPro"/>
</dbReference>
<dbReference type="EMBL" id="JAPWDO010000001">
    <property type="protein sequence ID" value="KAJ5485701.1"/>
    <property type="molecule type" value="Genomic_DNA"/>
</dbReference>
<evidence type="ECO:0000313" key="1">
    <source>
        <dbReference type="EMBL" id="KAJ5485701.1"/>
    </source>
</evidence>
<keyword evidence="2" id="KW-1185">Reference proteome</keyword>
<name>A0A9X0BVA4_9EURO</name>
<sequence length="81" mass="9459">MLQYATDPELYHARKLAECIPESGSVDLGRLIYWVAHLHWNRTYRDAVKARLQRELKVDLVSRILRLAPPGDVQKCLMALW</sequence>
<comment type="caution">
    <text evidence="1">The sequence shown here is derived from an EMBL/GenBank/DDBJ whole genome shotgun (WGS) entry which is preliminary data.</text>
</comment>
<accession>A0A9X0BVA4</accession>
<dbReference type="AlphaFoldDB" id="A0A9X0BVA4"/>
<proteinExistence type="predicted"/>
<evidence type="ECO:0000313" key="2">
    <source>
        <dbReference type="Proteomes" id="UP001147760"/>
    </source>
</evidence>
<protein>
    <submittedName>
        <fullName evidence="1">Uncharacterized protein</fullName>
    </submittedName>
</protein>
<gene>
    <name evidence="1" type="ORF">N7530_000001</name>
</gene>
<dbReference type="SUPFAM" id="SSF47874">
    <property type="entry name" value="Annexin"/>
    <property type="match status" value="1"/>
</dbReference>
<reference evidence="1" key="2">
    <citation type="journal article" date="2023" name="IMA Fungus">
        <title>Comparative genomic study of the Penicillium genus elucidates a diverse pangenome and 15 lateral gene transfer events.</title>
        <authorList>
            <person name="Petersen C."/>
            <person name="Sorensen T."/>
            <person name="Nielsen M.R."/>
            <person name="Sondergaard T.E."/>
            <person name="Sorensen J.L."/>
            <person name="Fitzpatrick D.A."/>
            <person name="Frisvad J.C."/>
            <person name="Nielsen K.L."/>
        </authorList>
    </citation>
    <scope>NUCLEOTIDE SEQUENCE</scope>
    <source>
        <strain evidence="1">IBT 17660</strain>
    </source>
</reference>
<dbReference type="InterPro" id="IPR037104">
    <property type="entry name" value="Annexin_sf"/>
</dbReference>
<reference evidence="1" key="1">
    <citation type="submission" date="2022-12" db="EMBL/GenBank/DDBJ databases">
        <authorList>
            <person name="Petersen C."/>
        </authorList>
    </citation>
    <scope>NUCLEOTIDE SEQUENCE</scope>
    <source>
        <strain evidence="1">IBT 17660</strain>
    </source>
</reference>
<dbReference type="Proteomes" id="UP001147760">
    <property type="component" value="Unassembled WGS sequence"/>
</dbReference>